<evidence type="ECO:0000256" key="1">
    <source>
        <dbReference type="SAM" id="MobiDB-lite"/>
    </source>
</evidence>
<feature type="region of interest" description="Disordered" evidence="1">
    <location>
        <begin position="409"/>
        <end position="438"/>
    </location>
</feature>
<feature type="compositionally biased region" description="Basic residues" evidence="1">
    <location>
        <begin position="269"/>
        <end position="284"/>
    </location>
</feature>
<feature type="region of interest" description="Disordered" evidence="1">
    <location>
        <begin position="225"/>
        <end position="284"/>
    </location>
</feature>
<feature type="region of interest" description="Disordered" evidence="1">
    <location>
        <begin position="1"/>
        <end position="25"/>
    </location>
</feature>
<evidence type="ECO:0000313" key="2">
    <source>
        <dbReference type="EMBL" id="CDW76944.1"/>
    </source>
</evidence>
<dbReference type="EMBL" id="CCKQ01005685">
    <property type="protein sequence ID" value="CDW76944.1"/>
    <property type="molecule type" value="Genomic_DNA"/>
</dbReference>
<feature type="region of interest" description="Disordered" evidence="1">
    <location>
        <begin position="464"/>
        <end position="497"/>
    </location>
</feature>
<reference evidence="2 3" key="1">
    <citation type="submission" date="2014-06" db="EMBL/GenBank/DDBJ databases">
        <authorList>
            <person name="Swart Estienne"/>
        </authorList>
    </citation>
    <scope>NUCLEOTIDE SEQUENCE [LARGE SCALE GENOMIC DNA]</scope>
    <source>
        <strain evidence="2 3">130c</strain>
    </source>
</reference>
<organism evidence="2 3">
    <name type="scientific">Stylonychia lemnae</name>
    <name type="common">Ciliate</name>
    <dbReference type="NCBI Taxonomy" id="5949"/>
    <lineage>
        <taxon>Eukaryota</taxon>
        <taxon>Sar</taxon>
        <taxon>Alveolata</taxon>
        <taxon>Ciliophora</taxon>
        <taxon>Intramacronucleata</taxon>
        <taxon>Spirotrichea</taxon>
        <taxon>Stichotrichia</taxon>
        <taxon>Sporadotrichida</taxon>
        <taxon>Oxytrichidae</taxon>
        <taxon>Stylonychinae</taxon>
        <taxon>Stylonychia</taxon>
    </lineage>
</organism>
<feature type="region of interest" description="Disordered" evidence="1">
    <location>
        <begin position="313"/>
        <end position="336"/>
    </location>
</feature>
<gene>
    <name evidence="2" type="primary">Contig7620.g8125</name>
    <name evidence="2" type="ORF">STYLEM_5909</name>
</gene>
<accession>A0A078A507</accession>
<feature type="compositionally biased region" description="Basic and acidic residues" evidence="1">
    <location>
        <begin position="235"/>
        <end position="268"/>
    </location>
</feature>
<dbReference type="InParanoid" id="A0A078A507"/>
<sequence length="607" mass="71388">MEQTLNRQNNHHHQHHIKNENSRKQPYDINLENRQILIKQLGKQSTLGGMNEDFVGRFNELQGPSFPYPFIDFDSYIDPNSTSLNQHVEKKISWSFLSKSILGDINGLPIKDMVLKRLQLDHGMQKFISLMTWGQRVRHRYRLFNSVNLKGNRNSEKEYEMKYRFDHKGPIIYRGKYLFELQTIFSIVQIGNQHMYLISNLVERIKVLKTALTIIAKSSASDASFRRKSQSSLDENSHSKNENFESIDIHIKKQTEPLSDGNEHEKKKPSLKRRSTIARQSKRKSVVKSKFSDLQLDRLNIKQELKFDILDNDPKSIEGEKSNNNNMTSNYPNDTFDLRSKEFEANSRKPSKKSFKKNKNDTSIKFDIPKNINISFSNISKKSGFYQITNPSSNDKKLRHSMNHRPSSFLQNSLLKSPKVSKFEQQQKESTTLDSQIVDGANDNGKKFFDYYDQFVNERFDTNQSQLKKEHQRRKSNFIQNQSSEQQTQINSGPSSLSINKNQDLQKVYIAPFKYNVCPQRTIREKYIDGLKYQIQKGIINLNNRNDDQSYYYNMQCYEHKETIDNFGIYKGKKRCENQISQYQKQVEEHYQNKEFRGINTKYKTSK</sequence>
<feature type="compositionally biased region" description="Polar residues" evidence="1">
    <location>
        <begin position="477"/>
        <end position="497"/>
    </location>
</feature>
<name>A0A078A507_STYLE</name>
<keyword evidence="3" id="KW-1185">Reference proteome</keyword>
<proteinExistence type="predicted"/>
<protein>
    <submittedName>
        <fullName evidence="2">Uncharacterized protein</fullName>
    </submittedName>
</protein>
<dbReference type="AlphaFoldDB" id="A0A078A507"/>
<evidence type="ECO:0000313" key="3">
    <source>
        <dbReference type="Proteomes" id="UP000039865"/>
    </source>
</evidence>
<feature type="compositionally biased region" description="Low complexity" evidence="1">
    <location>
        <begin position="323"/>
        <end position="333"/>
    </location>
</feature>
<dbReference type="Proteomes" id="UP000039865">
    <property type="component" value="Unassembled WGS sequence"/>
</dbReference>